<reference evidence="3 4" key="1">
    <citation type="submission" date="2024-04" db="EMBL/GenBank/DDBJ databases">
        <title>genome sequences of Mucor flavus KT1a and Helicostylum pulchrum KT1b strains isolated from the surface of a dry-aged beef.</title>
        <authorList>
            <person name="Toyotome T."/>
            <person name="Hosono M."/>
            <person name="Torimaru M."/>
            <person name="Fukuda K."/>
            <person name="Mikami N."/>
        </authorList>
    </citation>
    <scope>NUCLEOTIDE SEQUENCE [LARGE SCALE GENOMIC DNA]</scope>
    <source>
        <strain evidence="3 4">KT1a</strain>
    </source>
</reference>
<evidence type="ECO:0000256" key="1">
    <source>
        <dbReference type="SAM" id="Coils"/>
    </source>
</evidence>
<gene>
    <name evidence="3" type="ORF">MFLAVUS_006799</name>
</gene>
<feature type="region of interest" description="Disordered" evidence="2">
    <location>
        <begin position="159"/>
        <end position="186"/>
    </location>
</feature>
<keyword evidence="4" id="KW-1185">Reference proteome</keyword>
<accession>A0ABP9Z2I5</accession>
<evidence type="ECO:0000313" key="4">
    <source>
        <dbReference type="Proteomes" id="UP001473302"/>
    </source>
</evidence>
<evidence type="ECO:0000313" key="3">
    <source>
        <dbReference type="EMBL" id="GAA5813322.1"/>
    </source>
</evidence>
<feature type="compositionally biased region" description="Low complexity" evidence="2">
    <location>
        <begin position="173"/>
        <end position="184"/>
    </location>
</feature>
<evidence type="ECO:0000256" key="2">
    <source>
        <dbReference type="SAM" id="MobiDB-lite"/>
    </source>
</evidence>
<feature type="compositionally biased region" description="Basic and acidic residues" evidence="2">
    <location>
        <begin position="159"/>
        <end position="169"/>
    </location>
</feature>
<protein>
    <submittedName>
        <fullName evidence="3">Uncharacterized protein</fullName>
    </submittedName>
</protein>
<sequence>MLRVYSILYLQKVWTRPRTKPIVVVRAPSPANSAFIVEQIVIDSDSIGSEEESAEQTSYGTVDIVSIQEEEERNSEEAQAFLKIEQDLLRKEKKREQERQKLEEEQWHFEQEKQKNEKRLKELQLKQKDKQRLQERMIDQQLLRESQISQEPLKWEHTKQEVVKKHKEEEESYTTPSTPTPSTTMGDLSCSNSSINLNDKQISCLPLETSIHPYSPVISTRDRDYYDDDMSSDNEHIIDQLPTPPSTPNKFSPKRILHRAKSSINDESVRNLGRRTSQFLEKKFASPTATATTTTAADEFSIKCLRRQSSKLSVKGKTFGKKLKRVLSFQQTS</sequence>
<organism evidence="3 4">
    <name type="scientific">Mucor flavus</name>
    <dbReference type="NCBI Taxonomy" id="439312"/>
    <lineage>
        <taxon>Eukaryota</taxon>
        <taxon>Fungi</taxon>
        <taxon>Fungi incertae sedis</taxon>
        <taxon>Mucoromycota</taxon>
        <taxon>Mucoromycotina</taxon>
        <taxon>Mucoromycetes</taxon>
        <taxon>Mucorales</taxon>
        <taxon>Mucorineae</taxon>
        <taxon>Mucoraceae</taxon>
        <taxon>Mucor</taxon>
    </lineage>
</organism>
<keyword evidence="1" id="KW-0175">Coiled coil</keyword>
<dbReference type="Proteomes" id="UP001473302">
    <property type="component" value="Unassembled WGS sequence"/>
</dbReference>
<feature type="coiled-coil region" evidence="1">
    <location>
        <begin position="85"/>
        <end position="136"/>
    </location>
</feature>
<comment type="caution">
    <text evidence="3">The sequence shown here is derived from an EMBL/GenBank/DDBJ whole genome shotgun (WGS) entry which is preliminary data.</text>
</comment>
<name>A0ABP9Z2I5_9FUNG</name>
<proteinExistence type="predicted"/>
<dbReference type="EMBL" id="BAABUK010000016">
    <property type="protein sequence ID" value="GAA5813322.1"/>
    <property type="molecule type" value="Genomic_DNA"/>
</dbReference>